<dbReference type="Proteomes" id="UP001595957">
    <property type="component" value="Unassembled WGS sequence"/>
</dbReference>
<evidence type="ECO:0000313" key="2">
    <source>
        <dbReference type="Proteomes" id="UP001595957"/>
    </source>
</evidence>
<evidence type="ECO:0000313" key="1">
    <source>
        <dbReference type="EMBL" id="MFC4593336.1"/>
    </source>
</evidence>
<accession>A0ABV9EUL1</accession>
<organism evidence="1 2">
    <name type="scientific">Sphingobium tyrosinilyticum</name>
    <dbReference type="NCBI Taxonomy" id="2715436"/>
    <lineage>
        <taxon>Bacteria</taxon>
        <taxon>Pseudomonadati</taxon>
        <taxon>Pseudomonadota</taxon>
        <taxon>Alphaproteobacteria</taxon>
        <taxon>Sphingomonadales</taxon>
        <taxon>Sphingomonadaceae</taxon>
        <taxon>Sphingobium</taxon>
    </lineage>
</organism>
<keyword evidence="2" id="KW-1185">Reference proteome</keyword>
<protein>
    <submittedName>
        <fullName evidence="1">Uncharacterized protein</fullName>
    </submittedName>
</protein>
<comment type="caution">
    <text evidence="1">The sequence shown here is derived from an EMBL/GenBank/DDBJ whole genome shotgun (WGS) entry which is preliminary data.</text>
</comment>
<dbReference type="EMBL" id="JBHSFZ010000005">
    <property type="protein sequence ID" value="MFC4593336.1"/>
    <property type="molecule type" value="Genomic_DNA"/>
</dbReference>
<gene>
    <name evidence="1" type="ORF">ACFO3E_03885</name>
</gene>
<reference evidence="2" key="1">
    <citation type="journal article" date="2019" name="Int. J. Syst. Evol. Microbiol.">
        <title>The Global Catalogue of Microorganisms (GCM) 10K type strain sequencing project: providing services to taxonomists for standard genome sequencing and annotation.</title>
        <authorList>
            <consortium name="The Broad Institute Genomics Platform"/>
            <consortium name="The Broad Institute Genome Sequencing Center for Infectious Disease"/>
            <person name="Wu L."/>
            <person name="Ma J."/>
        </authorList>
    </citation>
    <scope>NUCLEOTIDE SEQUENCE [LARGE SCALE GENOMIC DNA]</scope>
    <source>
        <strain evidence="2">NBRC 103632</strain>
    </source>
</reference>
<sequence>MPSTAPMGGKGLIVRTSGGGGVGGAFLGVEQPATSANVVKQASCHERR</sequence>
<name>A0ABV9EUL1_9SPHN</name>
<proteinExistence type="predicted"/>